<dbReference type="PROSITE" id="PS51186">
    <property type="entry name" value="GNAT"/>
    <property type="match status" value="1"/>
</dbReference>
<evidence type="ECO:0000313" key="3">
    <source>
        <dbReference type="Proteomes" id="UP000705379"/>
    </source>
</evidence>
<dbReference type="InterPro" id="IPR000182">
    <property type="entry name" value="GNAT_dom"/>
</dbReference>
<accession>A0A944GRB0</accession>
<dbReference type="InterPro" id="IPR016181">
    <property type="entry name" value="Acyl_CoA_acyltransferase"/>
</dbReference>
<dbReference type="PANTHER" id="PTHR43792:SF1">
    <property type="entry name" value="N-ACETYLTRANSFERASE DOMAIN-CONTAINING PROTEIN"/>
    <property type="match status" value="1"/>
</dbReference>
<comment type="caution">
    <text evidence="2">The sequence shown here is derived from an EMBL/GenBank/DDBJ whole genome shotgun (WGS) entry which is preliminary data.</text>
</comment>
<reference evidence="2" key="2">
    <citation type="journal article" date="2021" name="Microorganisms">
        <title>Bacterial Dimethylsulfoniopropionate Biosynthesis in the East China Sea.</title>
        <authorList>
            <person name="Liu J."/>
            <person name="Zhang Y."/>
            <person name="Liu J."/>
            <person name="Zhong H."/>
            <person name="Williams B.T."/>
            <person name="Zheng Y."/>
            <person name="Curson A.R.J."/>
            <person name="Sun C."/>
            <person name="Sun H."/>
            <person name="Song D."/>
            <person name="Wagner Mackenzie B."/>
            <person name="Bermejo Martinez A."/>
            <person name="Todd J.D."/>
            <person name="Zhang X.H."/>
        </authorList>
    </citation>
    <scope>NUCLEOTIDE SEQUENCE</scope>
    <source>
        <strain evidence="2">AESS21</strain>
    </source>
</reference>
<name>A0A944GRB0_9HYPH</name>
<dbReference type="Gene3D" id="3.40.630.30">
    <property type="match status" value="1"/>
</dbReference>
<sequence length="164" mass="18545">MNIPRLETDRLILRAQSYDDWPAYRDMMRSGRSSGMGGPHEDPFAWGMFCHDLVQWQLFGHGALMMDDKQSGRCVGQVGINGGPLFPEPEFGWFVYEDAEGKGYAFEGATAFLEWALGERNLPSLVSYIDDDNLRSRALAERLGARLDDRAKAPDPSDLVYRHK</sequence>
<evidence type="ECO:0000313" key="2">
    <source>
        <dbReference type="EMBL" id="MBS8259583.1"/>
    </source>
</evidence>
<evidence type="ECO:0000259" key="1">
    <source>
        <dbReference type="PROSITE" id="PS51186"/>
    </source>
</evidence>
<dbReference type="GO" id="GO:0016747">
    <property type="term" value="F:acyltransferase activity, transferring groups other than amino-acyl groups"/>
    <property type="evidence" value="ECO:0007669"/>
    <property type="project" value="InterPro"/>
</dbReference>
<organism evidence="2 3">
    <name type="scientific">Roseibium polysiphoniae</name>
    <dbReference type="NCBI Taxonomy" id="2571221"/>
    <lineage>
        <taxon>Bacteria</taxon>
        <taxon>Pseudomonadati</taxon>
        <taxon>Pseudomonadota</taxon>
        <taxon>Alphaproteobacteria</taxon>
        <taxon>Hyphomicrobiales</taxon>
        <taxon>Stappiaceae</taxon>
        <taxon>Roseibium</taxon>
    </lineage>
</organism>
<dbReference type="RefSeq" id="WP_213215186.1">
    <property type="nucleotide sequence ID" value="NZ_QTKU01000001.1"/>
</dbReference>
<dbReference type="Pfam" id="PF13302">
    <property type="entry name" value="Acetyltransf_3"/>
    <property type="match status" value="1"/>
</dbReference>
<dbReference type="InterPro" id="IPR051531">
    <property type="entry name" value="N-acetyltransferase"/>
</dbReference>
<protein>
    <submittedName>
        <fullName evidence="2">N-acetyltransferase</fullName>
    </submittedName>
</protein>
<gene>
    <name evidence="2" type="ORF">DYI23_05050</name>
</gene>
<dbReference type="SUPFAM" id="SSF55729">
    <property type="entry name" value="Acyl-CoA N-acyltransferases (Nat)"/>
    <property type="match status" value="1"/>
</dbReference>
<dbReference type="EMBL" id="QTKU01000001">
    <property type="protein sequence ID" value="MBS8259583.1"/>
    <property type="molecule type" value="Genomic_DNA"/>
</dbReference>
<dbReference type="Proteomes" id="UP000705379">
    <property type="component" value="Unassembled WGS sequence"/>
</dbReference>
<dbReference type="PANTHER" id="PTHR43792">
    <property type="entry name" value="GNAT FAMILY, PUTATIVE (AFU_ORTHOLOGUE AFUA_3G00765)-RELATED-RELATED"/>
    <property type="match status" value="1"/>
</dbReference>
<dbReference type="AlphaFoldDB" id="A0A944GRB0"/>
<proteinExistence type="predicted"/>
<reference evidence="2" key="1">
    <citation type="submission" date="2018-08" db="EMBL/GenBank/DDBJ databases">
        <authorList>
            <person name="Jin W."/>
            <person name="Wang H."/>
            <person name="Yang Y."/>
            <person name="Li M."/>
            <person name="Liu J."/>
        </authorList>
    </citation>
    <scope>NUCLEOTIDE SEQUENCE</scope>
    <source>
        <strain evidence="2">AESS21</strain>
    </source>
</reference>
<feature type="domain" description="N-acetyltransferase" evidence="1">
    <location>
        <begin position="11"/>
        <end position="164"/>
    </location>
</feature>